<dbReference type="RefSeq" id="WP_142905398.1">
    <property type="nucleotide sequence ID" value="NZ_ML660096.1"/>
</dbReference>
<keyword evidence="1" id="KW-0472">Membrane</keyword>
<dbReference type="Proteomes" id="UP000319732">
    <property type="component" value="Unassembled WGS sequence"/>
</dbReference>
<keyword evidence="1" id="KW-0812">Transmembrane</keyword>
<evidence type="ECO:0000313" key="3">
    <source>
        <dbReference type="Proteomes" id="UP000319732"/>
    </source>
</evidence>
<protein>
    <recommendedName>
        <fullName evidence="4">DUF1574 domain-containing protein</fullName>
    </recommendedName>
</protein>
<organism evidence="2 3">
    <name type="scientific">Exilibacterium tricleocarpae</name>
    <dbReference type="NCBI Taxonomy" id="2591008"/>
    <lineage>
        <taxon>Bacteria</taxon>
        <taxon>Pseudomonadati</taxon>
        <taxon>Pseudomonadota</taxon>
        <taxon>Gammaproteobacteria</taxon>
        <taxon>Cellvibrionales</taxon>
        <taxon>Cellvibrionaceae</taxon>
        <taxon>Exilibacterium</taxon>
    </lineage>
</organism>
<feature type="transmembrane region" description="Helical" evidence="1">
    <location>
        <begin position="12"/>
        <end position="34"/>
    </location>
</feature>
<name>A0A545TAE5_9GAMM</name>
<gene>
    <name evidence="2" type="ORF">FKG94_16340</name>
</gene>
<evidence type="ECO:0000313" key="2">
    <source>
        <dbReference type="EMBL" id="TQV74175.1"/>
    </source>
</evidence>
<keyword evidence="1" id="KW-1133">Transmembrane helix</keyword>
<sequence>MSLSTSSSRKRYAKIAFVITLGMGLAGGVVNWIADASGVTAANTMGRVSEARAALPRILSEEQELVMFFGSSMVRAGFSPRQFDRELNSQGKNIKSFNFGFGGLNPFFQDYFSRRIREVFHQEGRTLKLAIIEFNPFQATRVRWNRAAPVVDSFLVMLATDRELWQIARRDPARGALLFTIKYLRNAVSAEMLTSHFGGKLFPPDRSMLPAEPTALLEKRRGLDEKLDELFKQDYPDYRGERWHYGWQGGGTIPAERSAATVSIFHQYYATFQNDITMQNYRLGRILSADIQQLHFEPALIESFIGVVENFKQFSDKVEIVLLPRNTRWIHYSDAARDRLADAVQSIERATGLAVSDHQALADITPDMFRDATHLSRYHGGVVYTDYLIKRYGADL</sequence>
<dbReference type="OrthoDB" id="6191929at2"/>
<dbReference type="AlphaFoldDB" id="A0A545TAE5"/>
<evidence type="ECO:0008006" key="4">
    <source>
        <dbReference type="Google" id="ProtNLM"/>
    </source>
</evidence>
<proteinExistence type="predicted"/>
<keyword evidence="3" id="KW-1185">Reference proteome</keyword>
<accession>A0A545TAE5</accession>
<dbReference type="EMBL" id="VHSG01000017">
    <property type="protein sequence ID" value="TQV74175.1"/>
    <property type="molecule type" value="Genomic_DNA"/>
</dbReference>
<comment type="caution">
    <text evidence="2">The sequence shown here is derived from an EMBL/GenBank/DDBJ whole genome shotgun (WGS) entry which is preliminary data.</text>
</comment>
<evidence type="ECO:0000256" key="1">
    <source>
        <dbReference type="SAM" id="Phobius"/>
    </source>
</evidence>
<reference evidence="2 3" key="1">
    <citation type="submission" date="2019-06" db="EMBL/GenBank/DDBJ databases">
        <title>Whole genome sequence for Cellvibrionaceae sp. R142.</title>
        <authorList>
            <person name="Wang G."/>
        </authorList>
    </citation>
    <scope>NUCLEOTIDE SEQUENCE [LARGE SCALE GENOMIC DNA]</scope>
    <source>
        <strain evidence="2 3">R142</strain>
    </source>
</reference>